<keyword evidence="7 14" id="KW-0479">Metal-binding</keyword>
<dbReference type="FunFam" id="3.40.50.300:FF:000174">
    <property type="entry name" value="HPr kinase/phosphorylase"/>
    <property type="match status" value="1"/>
</dbReference>
<dbReference type="GO" id="GO:0005524">
    <property type="term" value="F:ATP binding"/>
    <property type="evidence" value="ECO:0007669"/>
    <property type="project" value="UniProtKB-UniRule"/>
</dbReference>
<name>A0A2P2DWN5_9LEPT</name>
<feature type="active site" evidence="14">
    <location>
        <position position="143"/>
    </location>
</feature>
<dbReference type="GO" id="GO:0006109">
    <property type="term" value="P:regulation of carbohydrate metabolic process"/>
    <property type="evidence" value="ECO:0007669"/>
    <property type="project" value="UniProtKB-UniRule"/>
</dbReference>
<comment type="domain">
    <text evidence="14">The Walker A ATP-binding motif also binds Pi and PPi.</text>
</comment>
<evidence type="ECO:0000256" key="9">
    <source>
        <dbReference type="ARBA" id="ARBA00022777"/>
    </source>
</evidence>
<sequence>MPVPGITVEAILRDHEDLKLTLLTGESGLANRITNSEINRPGLSLTGFFDFFANDRIQIFGKGEWAYLNSLPLDQLNEITEKFFQFHLNCIIYTHGNEPQKQFVSMANQKGIPLFVTPISTHRFITLISQILDRALAPRTMRHGVLIEVFGIGTLLTGKSGVGKSETALELIERGHRLVADDMVEIRRLSESYLIGSCSDLLRHHMEIRGLGILNIKDLFGVGSVRDHKLIELIISLREWEEDGDYERTGIEQRTEEILNVPIPLIEIPVKPGRNIPIIVETAAMNQRLRKMGKNSAKEFSNKLTNYIQQSKIETNPAKD</sequence>
<dbReference type="Pfam" id="PF07475">
    <property type="entry name" value="Hpr_kinase_C"/>
    <property type="match status" value="1"/>
</dbReference>
<dbReference type="HAMAP" id="MF_01249">
    <property type="entry name" value="HPr_kinase"/>
    <property type="match status" value="1"/>
</dbReference>
<dbReference type="SUPFAM" id="SSF75138">
    <property type="entry name" value="HprK N-terminal domain-like"/>
    <property type="match status" value="1"/>
</dbReference>
<evidence type="ECO:0000256" key="8">
    <source>
        <dbReference type="ARBA" id="ARBA00022741"/>
    </source>
</evidence>
<dbReference type="InterPro" id="IPR028979">
    <property type="entry name" value="Ser_kin/Pase_Hpr-like_N_sf"/>
</dbReference>
<comment type="cofactor">
    <cofactor evidence="2 14">
        <name>Mg(2+)</name>
        <dbReference type="ChEBI" id="CHEBI:18420"/>
    </cofactor>
</comment>
<feature type="binding site" evidence="14">
    <location>
        <position position="207"/>
    </location>
    <ligand>
        <name>Mg(2+)</name>
        <dbReference type="ChEBI" id="CHEBI:18420"/>
    </ligand>
</feature>
<comment type="miscellaneous">
    <text evidence="14">Both phosphorylation and phosphorolysis are carried out by the same active site and suggest a common mechanism for both reactions.</text>
</comment>
<dbReference type="EMBL" id="BFBB01000002">
    <property type="protein sequence ID" value="GBF49048.1"/>
    <property type="molecule type" value="Genomic_DNA"/>
</dbReference>
<reference evidence="17 18" key="1">
    <citation type="submission" date="2018-02" db="EMBL/GenBank/DDBJ databases">
        <title>Novel Leptospira species isolated from soil and water in Japan.</title>
        <authorList>
            <person name="Nakao R."/>
            <person name="Masuzawa T."/>
        </authorList>
    </citation>
    <scope>NUCLEOTIDE SEQUENCE [LARGE SCALE GENOMIC DNA]</scope>
    <source>
        <strain evidence="17 18">YH101</strain>
    </source>
</reference>
<evidence type="ECO:0000259" key="15">
    <source>
        <dbReference type="Pfam" id="PF02603"/>
    </source>
</evidence>
<keyword evidence="18" id="KW-1185">Reference proteome</keyword>
<dbReference type="SUPFAM" id="SSF53795">
    <property type="entry name" value="PEP carboxykinase-like"/>
    <property type="match status" value="1"/>
</dbReference>
<proteinExistence type="inferred from homology"/>
<evidence type="ECO:0000256" key="7">
    <source>
        <dbReference type="ARBA" id="ARBA00022723"/>
    </source>
</evidence>
<feature type="domain" description="HPr kinase/phosphorylase C-terminal" evidence="16">
    <location>
        <begin position="135"/>
        <end position="303"/>
    </location>
</feature>
<feature type="binding site" evidence="14">
    <location>
        <begin position="158"/>
        <end position="165"/>
    </location>
    <ligand>
        <name>ATP</name>
        <dbReference type="ChEBI" id="CHEBI:30616"/>
    </ligand>
</feature>
<evidence type="ECO:0000256" key="10">
    <source>
        <dbReference type="ARBA" id="ARBA00022840"/>
    </source>
</evidence>
<evidence type="ECO:0000256" key="1">
    <source>
        <dbReference type="ARBA" id="ARBA00001120"/>
    </source>
</evidence>
<keyword evidence="8 14" id="KW-0547">Nucleotide-binding</keyword>
<dbReference type="GO" id="GO:0004674">
    <property type="term" value="F:protein serine/threonine kinase activity"/>
    <property type="evidence" value="ECO:0007669"/>
    <property type="project" value="UniProtKB-KW"/>
</dbReference>
<evidence type="ECO:0000256" key="11">
    <source>
        <dbReference type="ARBA" id="ARBA00022842"/>
    </source>
</evidence>
<dbReference type="Pfam" id="PF02603">
    <property type="entry name" value="Hpr_kinase_N"/>
    <property type="match status" value="1"/>
</dbReference>
<evidence type="ECO:0000256" key="3">
    <source>
        <dbReference type="ARBA" id="ARBA00006883"/>
    </source>
</evidence>
<keyword evidence="9 14" id="KW-0418">Kinase</keyword>
<dbReference type="GO" id="GO:0000287">
    <property type="term" value="F:magnesium ion binding"/>
    <property type="evidence" value="ECO:0007669"/>
    <property type="project" value="UniProtKB-UniRule"/>
</dbReference>
<feature type="active site" evidence="14">
    <location>
        <position position="164"/>
    </location>
</feature>
<feature type="active site" description="Proton acceptor; for phosphorylation activity. Proton donor; for dephosphorylation activity" evidence="14">
    <location>
        <position position="182"/>
    </location>
</feature>
<comment type="caution">
    <text evidence="17">The sequence shown here is derived from an EMBL/GenBank/DDBJ whole genome shotgun (WGS) entry which is preliminary data.</text>
</comment>
<organism evidence="17 18">
    <name type="scientific">Leptospira ryugenii</name>
    <dbReference type="NCBI Taxonomy" id="1917863"/>
    <lineage>
        <taxon>Bacteria</taxon>
        <taxon>Pseudomonadati</taxon>
        <taxon>Spirochaetota</taxon>
        <taxon>Spirochaetia</taxon>
        <taxon>Leptospirales</taxon>
        <taxon>Leptospiraceae</taxon>
        <taxon>Leptospira</taxon>
    </lineage>
</organism>
<dbReference type="InterPro" id="IPR003755">
    <property type="entry name" value="HPr(Ser)_kin/Pase"/>
</dbReference>
<dbReference type="GO" id="GO:0000155">
    <property type="term" value="F:phosphorelay sensor kinase activity"/>
    <property type="evidence" value="ECO:0007669"/>
    <property type="project" value="InterPro"/>
</dbReference>
<dbReference type="CDD" id="cd01918">
    <property type="entry name" value="HprK_C"/>
    <property type="match status" value="1"/>
</dbReference>
<feature type="region of interest" description="Important for the catalytic mechanism of both phosphorylation and dephosphorylation" evidence="14">
    <location>
        <begin position="206"/>
        <end position="215"/>
    </location>
</feature>
<gene>
    <name evidence="14 17" type="primary">hprK</name>
    <name evidence="17" type="ORF">LPTSP4_05570</name>
</gene>
<evidence type="ECO:0000313" key="18">
    <source>
        <dbReference type="Proteomes" id="UP000245133"/>
    </source>
</evidence>
<dbReference type="InterPro" id="IPR011126">
    <property type="entry name" value="Hpr_kin/Pase_Hpr_N"/>
</dbReference>
<evidence type="ECO:0000259" key="16">
    <source>
        <dbReference type="Pfam" id="PF07475"/>
    </source>
</evidence>
<dbReference type="InterPro" id="IPR027417">
    <property type="entry name" value="P-loop_NTPase"/>
</dbReference>
<dbReference type="EC" id="2.7.4.-" evidence="14"/>
<comment type="similarity">
    <text evidence="3 14">Belongs to the HPrK/P family.</text>
</comment>
<evidence type="ECO:0000256" key="13">
    <source>
        <dbReference type="ARBA" id="ARBA00047657"/>
    </source>
</evidence>
<feature type="active site" evidence="14">
    <location>
        <position position="248"/>
    </location>
</feature>
<dbReference type="Gene3D" id="3.40.50.300">
    <property type="entry name" value="P-loop containing nucleotide triphosphate hydrolases"/>
    <property type="match status" value="1"/>
</dbReference>
<dbReference type="RefSeq" id="WP_108973484.1">
    <property type="nucleotide sequence ID" value="NZ_BFBB01000002.1"/>
</dbReference>
<evidence type="ECO:0000313" key="17">
    <source>
        <dbReference type="EMBL" id="GBF49048.1"/>
    </source>
</evidence>
<evidence type="ECO:0000256" key="5">
    <source>
        <dbReference type="ARBA" id="ARBA00022527"/>
    </source>
</evidence>
<feature type="binding site" evidence="14">
    <location>
        <position position="165"/>
    </location>
    <ligand>
        <name>Mg(2+)</name>
        <dbReference type="ChEBI" id="CHEBI:18420"/>
    </ligand>
</feature>
<dbReference type="InterPro" id="IPR011104">
    <property type="entry name" value="Hpr_kin/Pase_C"/>
</dbReference>
<keyword evidence="10 14" id="KW-0067">ATP-binding</keyword>
<protein>
    <recommendedName>
        <fullName evidence="14">HPr kinase/phosphorylase</fullName>
        <shortName evidence="14">HPrK/P</shortName>
        <ecNumber evidence="14">2.7.11.-</ecNumber>
        <ecNumber evidence="14">2.7.4.-</ecNumber>
    </recommendedName>
    <alternativeName>
        <fullName evidence="14">HPr(Ser) kinase/phosphorylase</fullName>
    </alternativeName>
</protein>
<keyword evidence="5 14" id="KW-0723">Serine/threonine-protein kinase</keyword>
<dbReference type="NCBIfam" id="TIGR00679">
    <property type="entry name" value="hpr-ser"/>
    <property type="match status" value="1"/>
</dbReference>
<keyword evidence="11 14" id="KW-0460">Magnesium</keyword>
<evidence type="ECO:0000256" key="4">
    <source>
        <dbReference type="ARBA" id="ARBA00011643"/>
    </source>
</evidence>
<keyword evidence="6 14" id="KW-0808">Transferase</keyword>
<dbReference type="PANTHER" id="PTHR30305:SF1">
    <property type="entry name" value="HPR KINASE_PHOSPHORYLASE"/>
    <property type="match status" value="1"/>
</dbReference>
<evidence type="ECO:0000256" key="14">
    <source>
        <dbReference type="HAMAP-Rule" id="MF_01249"/>
    </source>
</evidence>
<dbReference type="GO" id="GO:0004712">
    <property type="term" value="F:protein serine/threonine/tyrosine kinase activity"/>
    <property type="evidence" value="ECO:0007669"/>
    <property type="project" value="UniProtKB-UniRule"/>
</dbReference>
<keyword evidence="12 14" id="KW-0511">Multifunctional enzyme</keyword>
<comment type="subunit">
    <text evidence="4 14">Homohexamer.</text>
</comment>
<comment type="catalytic activity">
    <reaction evidence="1 14">
        <text>[HPr protein]-L-serine + ATP = [HPr protein]-O-phospho-L-serine + ADP + H(+)</text>
        <dbReference type="Rhea" id="RHEA:46600"/>
        <dbReference type="Rhea" id="RHEA-COMP:11602"/>
        <dbReference type="Rhea" id="RHEA-COMP:11603"/>
        <dbReference type="ChEBI" id="CHEBI:15378"/>
        <dbReference type="ChEBI" id="CHEBI:29999"/>
        <dbReference type="ChEBI" id="CHEBI:30616"/>
        <dbReference type="ChEBI" id="CHEBI:83421"/>
        <dbReference type="ChEBI" id="CHEBI:456216"/>
    </reaction>
</comment>
<feature type="region of interest" description="Important for the catalytic mechanism of dephosphorylation" evidence="14">
    <location>
        <begin position="269"/>
        <end position="274"/>
    </location>
</feature>
<dbReference type="EC" id="2.7.11.-" evidence="14"/>
<dbReference type="Gene3D" id="3.40.1390.20">
    <property type="entry name" value="HprK N-terminal domain-like"/>
    <property type="match status" value="1"/>
</dbReference>
<evidence type="ECO:0000256" key="6">
    <source>
        <dbReference type="ARBA" id="ARBA00022679"/>
    </source>
</evidence>
<dbReference type="Proteomes" id="UP000245133">
    <property type="component" value="Unassembled WGS sequence"/>
</dbReference>
<dbReference type="AlphaFoldDB" id="A0A2P2DWN5"/>
<dbReference type="PANTHER" id="PTHR30305">
    <property type="entry name" value="PROTEIN YJDM-RELATED"/>
    <property type="match status" value="1"/>
</dbReference>
<comment type="catalytic activity">
    <reaction evidence="13 14">
        <text>[HPr protein]-O-phospho-L-serine + phosphate + H(+) = [HPr protein]-L-serine + diphosphate</text>
        <dbReference type="Rhea" id="RHEA:46604"/>
        <dbReference type="Rhea" id="RHEA-COMP:11602"/>
        <dbReference type="Rhea" id="RHEA-COMP:11603"/>
        <dbReference type="ChEBI" id="CHEBI:15378"/>
        <dbReference type="ChEBI" id="CHEBI:29999"/>
        <dbReference type="ChEBI" id="CHEBI:33019"/>
        <dbReference type="ChEBI" id="CHEBI:43474"/>
        <dbReference type="ChEBI" id="CHEBI:83421"/>
    </reaction>
</comment>
<accession>A0A2P2DWN5</accession>
<dbReference type="OrthoDB" id="9778803at2"/>
<comment type="function">
    <text evidence="14">Catalyzes the ATP- as well as the pyrophosphate-dependent phosphorylation of a specific serine residue in HPr, a phosphocarrier protein of the phosphoenolpyruvate-dependent sugar phosphotransferase system (PTS). HprK/P also catalyzes the pyrophosphate-producing, inorganic phosphate-dependent dephosphorylation (phosphorolysis) of seryl-phosphorylated HPr (P-Ser-HPr).</text>
</comment>
<evidence type="ECO:0000256" key="2">
    <source>
        <dbReference type="ARBA" id="ARBA00001946"/>
    </source>
</evidence>
<evidence type="ECO:0000256" key="12">
    <source>
        <dbReference type="ARBA" id="ARBA00023268"/>
    </source>
</evidence>
<feature type="domain" description="HPr(Ser) kinase/phosphorylase N-terminal" evidence="15">
    <location>
        <begin position="6"/>
        <end position="132"/>
    </location>
</feature>